<dbReference type="AlphaFoldDB" id="A0A0P0IRT1"/>
<dbReference type="Pfam" id="PF13579">
    <property type="entry name" value="Glyco_trans_4_4"/>
    <property type="match status" value="1"/>
</dbReference>
<gene>
    <name evidence="2" type="primary">cotSA_1</name>
    <name evidence="2" type="ORF">BVIRIDIS_00970</name>
</gene>
<sequence length="420" mass="45897">MDGVGGIGWSGPSRWQSPSVERERLGWEMMNSTGTTAYVALVGPHAGMTINFRGPLIDDLVGIGSKVAVLAPDFTDETRGAIAAMGAAAHDYPLARTGLNPLADLGALYALWRWFRRERPAVAFTFAAKAVVWGTLAAAAAGVPNRVAMIEGLGYAFIPSSGLKQRVVRWVLVQLYRLAFRLAHTVVVLNPDDARDLSRWCNLKADKTVLLGGIGVALDEWRPPSRRPGSPITFTMMSRILREKGVFEFLKAAEQVKARHPEVRFWLLGSVDCNPGGIQPDDLQPWVESGIVTWPGQVDVKPYLAETSVFVLPSFYREGVPRSTQEAMAMGCAVITTDAPGCRDTVAEGVNGFMVPIQDVDALVAAMERFIAQPDLIEQMGRESRRLAEQRFDATRANRRLIEVMFKTDPVHAPGETVPG</sequence>
<feature type="domain" description="Glycosyltransferase subfamily 4-like N-terminal" evidence="1">
    <location>
        <begin position="64"/>
        <end position="211"/>
    </location>
</feature>
<organism evidence="2 3">
    <name type="scientific">Blastochloris viridis</name>
    <name type="common">Rhodopseudomonas viridis</name>
    <dbReference type="NCBI Taxonomy" id="1079"/>
    <lineage>
        <taxon>Bacteria</taxon>
        <taxon>Pseudomonadati</taxon>
        <taxon>Pseudomonadota</taxon>
        <taxon>Alphaproteobacteria</taxon>
        <taxon>Hyphomicrobiales</taxon>
        <taxon>Blastochloridaceae</taxon>
        <taxon>Blastochloris</taxon>
    </lineage>
</organism>
<dbReference type="PANTHER" id="PTHR12526:SF638">
    <property type="entry name" value="SPORE COAT PROTEIN SA"/>
    <property type="match status" value="1"/>
</dbReference>
<dbReference type="CDD" id="cd03808">
    <property type="entry name" value="GT4_CapM-like"/>
    <property type="match status" value="1"/>
</dbReference>
<dbReference type="EC" id="2.4.-.-" evidence="2"/>
<keyword evidence="2" id="KW-0808">Transferase</keyword>
<dbReference type="Proteomes" id="UP000065734">
    <property type="component" value="Chromosome I"/>
</dbReference>
<dbReference type="EMBL" id="LN907867">
    <property type="protein sequence ID" value="CUU41109.1"/>
    <property type="molecule type" value="Genomic_DNA"/>
</dbReference>
<dbReference type="STRING" id="1079.BVIR_653"/>
<dbReference type="GO" id="GO:0016757">
    <property type="term" value="F:glycosyltransferase activity"/>
    <property type="evidence" value="ECO:0007669"/>
    <property type="project" value="UniProtKB-KW"/>
</dbReference>
<evidence type="ECO:0000313" key="3">
    <source>
        <dbReference type="Proteomes" id="UP000065734"/>
    </source>
</evidence>
<accession>A0A0P0IRT1</accession>
<keyword evidence="3" id="KW-1185">Reference proteome</keyword>
<proteinExistence type="predicted"/>
<evidence type="ECO:0000259" key="1">
    <source>
        <dbReference type="Pfam" id="PF13579"/>
    </source>
</evidence>
<dbReference type="Gene3D" id="3.40.50.2000">
    <property type="entry name" value="Glycogen Phosphorylase B"/>
    <property type="match status" value="2"/>
</dbReference>
<name>A0A0P0IRT1_BLAVI</name>
<reference evidence="3" key="1">
    <citation type="journal article" date="2016" name="Genome Announc.">
        <title>Revised genome sequence of the purple photosynthetic bacterium Blastochloris viridis.</title>
        <authorList>
            <person name="Liu L.N."/>
            <person name="Faulkner M."/>
            <person name="Liu X."/>
            <person name="Huang F."/>
            <person name="Darby A.C."/>
            <person name="Hall N."/>
        </authorList>
    </citation>
    <scope>NUCLEOTIDE SEQUENCE [LARGE SCALE GENOMIC DNA]</scope>
    <source>
        <strain evidence="3">ATCC 19567 / DSM 133 / F</strain>
    </source>
</reference>
<dbReference type="Pfam" id="PF13692">
    <property type="entry name" value="Glyco_trans_1_4"/>
    <property type="match status" value="1"/>
</dbReference>
<dbReference type="SUPFAM" id="SSF53756">
    <property type="entry name" value="UDP-Glycosyltransferase/glycogen phosphorylase"/>
    <property type="match status" value="1"/>
</dbReference>
<dbReference type="PANTHER" id="PTHR12526">
    <property type="entry name" value="GLYCOSYLTRANSFERASE"/>
    <property type="match status" value="1"/>
</dbReference>
<keyword evidence="2" id="KW-0946">Virion</keyword>
<dbReference type="InterPro" id="IPR028098">
    <property type="entry name" value="Glyco_trans_4-like_N"/>
</dbReference>
<keyword evidence="2" id="KW-0328">Glycosyltransferase</keyword>
<protein>
    <submittedName>
        <fullName evidence="2">Spore coat protein SA</fullName>
        <ecNumber evidence="2">2.4.-.-</ecNumber>
    </submittedName>
</protein>
<evidence type="ECO:0000313" key="2">
    <source>
        <dbReference type="EMBL" id="CUU41109.1"/>
    </source>
</evidence>
<dbReference type="KEGG" id="bvr:BVIR_653"/>
<keyword evidence="2" id="KW-0167">Capsid protein</keyword>